<keyword evidence="3" id="KW-1185">Reference proteome</keyword>
<dbReference type="GO" id="GO:0009401">
    <property type="term" value="P:phosphoenolpyruvate-dependent sugar phosphotransferase system"/>
    <property type="evidence" value="ECO:0007669"/>
    <property type="project" value="InterPro"/>
</dbReference>
<evidence type="ECO:0000259" key="1">
    <source>
        <dbReference type="PROSITE" id="PS51094"/>
    </source>
</evidence>
<dbReference type="PROSITE" id="PS00372">
    <property type="entry name" value="PTS_EIIA_TYPE_2_HIS"/>
    <property type="match status" value="1"/>
</dbReference>
<dbReference type="EMBL" id="SLYB01000001">
    <property type="protein sequence ID" value="TCP97742.1"/>
    <property type="molecule type" value="Genomic_DNA"/>
</dbReference>
<dbReference type="GO" id="GO:0030295">
    <property type="term" value="F:protein kinase activator activity"/>
    <property type="evidence" value="ECO:0007669"/>
    <property type="project" value="TreeGrafter"/>
</dbReference>
<dbReference type="Proteomes" id="UP000295763">
    <property type="component" value="Unassembled WGS sequence"/>
</dbReference>
<evidence type="ECO:0000313" key="3">
    <source>
        <dbReference type="Proteomes" id="UP000295763"/>
    </source>
</evidence>
<name>A0A4R2TRT0_9PAST</name>
<feature type="domain" description="PTS EIIA type-2" evidence="1">
    <location>
        <begin position="6"/>
        <end position="149"/>
    </location>
</feature>
<dbReference type="PANTHER" id="PTHR47738">
    <property type="entry name" value="PTS SYSTEM FRUCTOSE-LIKE EIIA COMPONENT-RELATED"/>
    <property type="match status" value="1"/>
</dbReference>
<dbReference type="PROSITE" id="PS51094">
    <property type="entry name" value="PTS_EIIA_TYPE_2"/>
    <property type="match status" value="1"/>
</dbReference>
<gene>
    <name evidence="2" type="ORF">EDC44_101125</name>
</gene>
<dbReference type="PANTHER" id="PTHR47738:SF1">
    <property type="entry name" value="NITROGEN REGULATORY PROTEIN"/>
    <property type="match status" value="1"/>
</dbReference>
<comment type="caution">
    <text evidence="2">The sequence shown here is derived from an EMBL/GenBank/DDBJ whole genome shotgun (WGS) entry which is preliminary data.</text>
</comment>
<reference evidence="2 3" key="1">
    <citation type="submission" date="2019-03" db="EMBL/GenBank/DDBJ databases">
        <title>Genomic Encyclopedia of Type Strains, Phase IV (KMG-IV): sequencing the most valuable type-strain genomes for metagenomic binning, comparative biology and taxonomic classification.</title>
        <authorList>
            <person name="Goeker M."/>
        </authorList>
    </citation>
    <scope>NUCLEOTIDE SEQUENCE [LARGE SCALE GENOMIC DNA]</scope>
    <source>
        <strain evidence="2 3">DSM 28404</strain>
    </source>
</reference>
<dbReference type="AlphaFoldDB" id="A0A4R2TRT0"/>
<sequence>MAKLTQFLLPQNIRQGILCSSKKRALEMVVDIVAEQLGLDEQLCFEQIFSREKMGCTGIGGGIALPHAKLPQGDKPIAVFLQLATPVDYHSADRREVDLIYALLIPAQSCSVCASVLPDLAKQLSDKALNKQLRAAQSADEIWEIFQYFDAYNENKSEVAEIETEIKTEKEEQKTNDNIMGFGERHGTYYY</sequence>
<keyword evidence="2" id="KW-0808">Transferase</keyword>
<proteinExistence type="predicted"/>
<dbReference type="Pfam" id="PF00359">
    <property type="entry name" value="PTS_EIIA_2"/>
    <property type="match status" value="1"/>
</dbReference>
<dbReference type="InterPro" id="IPR051541">
    <property type="entry name" value="PTS_SugarTrans_NitroReg"/>
</dbReference>
<dbReference type="InterPro" id="IPR006320">
    <property type="entry name" value="PTS_Nitro_regul"/>
</dbReference>
<evidence type="ECO:0000313" key="2">
    <source>
        <dbReference type="EMBL" id="TCP97742.1"/>
    </source>
</evidence>
<dbReference type="RefSeq" id="WP_131974325.1">
    <property type="nucleotide sequence ID" value="NZ_SLYB01000001.1"/>
</dbReference>
<dbReference type="InterPro" id="IPR002178">
    <property type="entry name" value="PTS_EIIA_type-2_dom"/>
</dbReference>
<organism evidence="2 3">
    <name type="scientific">Cricetibacter osteomyelitidis</name>
    <dbReference type="NCBI Taxonomy" id="1521931"/>
    <lineage>
        <taxon>Bacteria</taxon>
        <taxon>Pseudomonadati</taxon>
        <taxon>Pseudomonadota</taxon>
        <taxon>Gammaproteobacteria</taxon>
        <taxon>Pasteurellales</taxon>
        <taxon>Pasteurellaceae</taxon>
        <taxon>Cricetibacter</taxon>
    </lineage>
</organism>
<dbReference type="OrthoDB" id="95460at2"/>
<dbReference type="InterPro" id="IPR016152">
    <property type="entry name" value="PTrfase/Anion_transptr"/>
</dbReference>
<dbReference type="CDD" id="cd00211">
    <property type="entry name" value="PTS_IIA_fru"/>
    <property type="match status" value="1"/>
</dbReference>
<dbReference type="NCBIfam" id="TIGR01419">
    <property type="entry name" value="nitro_reg_IIA"/>
    <property type="match status" value="1"/>
</dbReference>
<protein>
    <submittedName>
        <fullName evidence="2">Phosphotransferase IIA-like nitrogen-regulatory protein PtsN</fullName>
    </submittedName>
</protein>
<accession>A0A4R2TRT0</accession>
<dbReference type="SUPFAM" id="SSF55804">
    <property type="entry name" value="Phoshotransferase/anion transport protein"/>
    <property type="match status" value="1"/>
</dbReference>
<dbReference type="Gene3D" id="3.40.930.10">
    <property type="entry name" value="Mannitol-specific EII, Chain A"/>
    <property type="match status" value="1"/>
</dbReference>
<dbReference type="GO" id="GO:0008982">
    <property type="term" value="F:protein-N(PI)-phosphohistidine-sugar phosphotransferase activity"/>
    <property type="evidence" value="ECO:0007669"/>
    <property type="project" value="InterPro"/>
</dbReference>